<comment type="caution">
    <text evidence="2">The sequence shown here is derived from an EMBL/GenBank/DDBJ whole genome shotgun (WGS) entry which is preliminary data.</text>
</comment>
<organism evidence="2 3">
    <name type="scientific">Candidatus Ryanbacteria bacterium RIFCSPHIGHO2_01_45_13</name>
    <dbReference type="NCBI Taxonomy" id="1802112"/>
    <lineage>
        <taxon>Bacteria</taxon>
        <taxon>Candidatus Ryaniibacteriota</taxon>
    </lineage>
</organism>
<feature type="transmembrane region" description="Helical" evidence="1">
    <location>
        <begin position="90"/>
        <end position="111"/>
    </location>
</feature>
<protein>
    <recommendedName>
        <fullName evidence="4">DUF2079 domain-containing protein</fullName>
    </recommendedName>
</protein>
<feature type="transmembrane region" description="Helical" evidence="1">
    <location>
        <begin position="118"/>
        <end position="136"/>
    </location>
</feature>
<feature type="transmembrane region" description="Helical" evidence="1">
    <location>
        <begin position="180"/>
        <end position="198"/>
    </location>
</feature>
<sequence length="475" mass="53422">MKTQSNHLIIVVWSMVALYILVFGLVTSFRHYNFHTQAWDMGIFDQVFWNTAQGNIMSSSIEEIPNHLGIHFSPWLFALAPVYALFKSPYFLLIAQTIALAVGAIPLYLLARKILKSNTWASVVAFGYLLYPSLHWINIFDFHSVSFLVPLLLCAFYFFKIEKYALSALFFTLSASTREDAIIVVLFSGLYILLSGKLELEPDTYKRVRKFALLIIAASIVYLLVVIQIIMPALGGGLVRLDRYENLGGSISEILINAVTEPTLIVETIFTVPKALYVIWLFIPVLFVSFFSGRALVLLIPGLAENLLTAFSPQFSGLYQYDSVLVAAIFISTIYGIKHIIHRKASLQKSLMYGVFAAIIFGFLARSPISPLHFPFYIFKSGEREASMRKMVISVPKEAIVSAHTNLVPHLSNRTYIYTLGTEPTPADILLVDGGDPFGFDSVESFRSYISSYTESGNYNVEFIDDKRAVIKRKK</sequence>
<feature type="transmembrane region" description="Helical" evidence="1">
    <location>
        <begin position="350"/>
        <end position="369"/>
    </location>
</feature>
<feature type="transmembrane region" description="Helical" evidence="1">
    <location>
        <begin position="318"/>
        <end position="338"/>
    </location>
</feature>
<evidence type="ECO:0000313" key="2">
    <source>
        <dbReference type="EMBL" id="OGZ42749.1"/>
    </source>
</evidence>
<keyword evidence="1" id="KW-1133">Transmembrane helix</keyword>
<name>A0A1G2FXF2_9BACT</name>
<evidence type="ECO:0000313" key="3">
    <source>
        <dbReference type="Proteomes" id="UP000176700"/>
    </source>
</evidence>
<keyword evidence="1" id="KW-0472">Membrane</keyword>
<keyword evidence="1" id="KW-0812">Transmembrane</keyword>
<dbReference type="Pfam" id="PF09852">
    <property type="entry name" value="DUF2079"/>
    <property type="match status" value="1"/>
</dbReference>
<dbReference type="InterPro" id="IPR018650">
    <property type="entry name" value="STSV1_Orf64"/>
</dbReference>
<proteinExistence type="predicted"/>
<feature type="transmembrane region" description="Helical" evidence="1">
    <location>
        <begin position="275"/>
        <end position="298"/>
    </location>
</feature>
<dbReference type="AlphaFoldDB" id="A0A1G2FXF2"/>
<feature type="transmembrane region" description="Helical" evidence="1">
    <location>
        <begin position="7"/>
        <end position="26"/>
    </location>
</feature>
<feature type="transmembrane region" description="Helical" evidence="1">
    <location>
        <begin position="210"/>
        <end position="234"/>
    </location>
</feature>
<feature type="transmembrane region" description="Helical" evidence="1">
    <location>
        <begin position="142"/>
        <end position="159"/>
    </location>
</feature>
<evidence type="ECO:0008006" key="4">
    <source>
        <dbReference type="Google" id="ProtNLM"/>
    </source>
</evidence>
<dbReference type="EMBL" id="MHNI01000014">
    <property type="protein sequence ID" value="OGZ42749.1"/>
    <property type="molecule type" value="Genomic_DNA"/>
</dbReference>
<gene>
    <name evidence="2" type="ORF">A2W41_03350</name>
</gene>
<evidence type="ECO:0000256" key="1">
    <source>
        <dbReference type="SAM" id="Phobius"/>
    </source>
</evidence>
<accession>A0A1G2FXF2</accession>
<dbReference type="Proteomes" id="UP000176700">
    <property type="component" value="Unassembled WGS sequence"/>
</dbReference>
<reference evidence="2 3" key="1">
    <citation type="journal article" date="2016" name="Nat. Commun.">
        <title>Thousands of microbial genomes shed light on interconnected biogeochemical processes in an aquifer system.</title>
        <authorList>
            <person name="Anantharaman K."/>
            <person name="Brown C.T."/>
            <person name="Hug L.A."/>
            <person name="Sharon I."/>
            <person name="Castelle C.J."/>
            <person name="Probst A.J."/>
            <person name="Thomas B.C."/>
            <person name="Singh A."/>
            <person name="Wilkins M.J."/>
            <person name="Karaoz U."/>
            <person name="Brodie E.L."/>
            <person name="Williams K.H."/>
            <person name="Hubbard S.S."/>
            <person name="Banfield J.F."/>
        </authorList>
    </citation>
    <scope>NUCLEOTIDE SEQUENCE [LARGE SCALE GENOMIC DNA]</scope>
</reference>